<accession>A0ABW2LXL2</accession>
<proteinExistence type="inferred from homology"/>
<keyword evidence="6" id="KW-1185">Reference proteome</keyword>
<dbReference type="PROSITE" id="PS51898">
    <property type="entry name" value="TYR_RECOMBINASE"/>
    <property type="match status" value="1"/>
</dbReference>
<dbReference type="InterPro" id="IPR002104">
    <property type="entry name" value="Integrase_catalytic"/>
</dbReference>
<comment type="similarity">
    <text evidence="1">Belongs to the 'phage' integrase family.</text>
</comment>
<evidence type="ECO:0000259" key="4">
    <source>
        <dbReference type="PROSITE" id="PS51898"/>
    </source>
</evidence>
<reference evidence="6" key="1">
    <citation type="journal article" date="2019" name="Int. J. Syst. Evol. Microbiol.">
        <title>The Global Catalogue of Microorganisms (GCM) 10K type strain sequencing project: providing services to taxonomists for standard genome sequencing and annotation.</title>
        <authorList>
            <consortium name="The Broad Institute Genomics Platform"/>
            <consortium name="The Broad Institute Genome Sequencing Center for Infectious Disease"/>
            <person name="Wu L."/>
            <person name="Ma J."/>
        </authorList>
    </citation>
    <scope>NUCLEOTIDE SEQUENCE [LARGE SCALE GENOMIC DNA]</scope>
    <source>
        <strain evidence="6">CCUG 54781</strain>
    </source>
</reference>
<organism evidence="5 6">
    <name type="scientific">Chryseobacterium zhengzhouense</name>
    <dbReference type="NCBI Taxonomy" id="1636086"/>
    <lineage>
        <taxon>Bacteria</taxon>
        <taxon>Pseudomonadati</taxon>
        <taxon>Bacteroidota</taxon>
        <taxon>Flavobacteriia</taxon>
        <taxon>Flavobacteriales</taxon>
        <taxon>Weeksellaceae</taxon>
        <taxon>Chryseobacterium group</taxon>
        <taxon>Chryseobacterium</taxon>
    </lineage>
</organism>
<dbReference type="Pfam" id="PF00589">
    <property type="entry name" value="Phage_integrase"/>
    <property type="match status" value="1"/>
</dbReference>
<evidence type="ECO:0000256" key="1">
    <source>
        <dbReference type="ARBA" id="ARBA00008857"/>
    </source>
</evidence>
<dbReference type="InterPro" id="IPR011010">
    <property type="entry name" value="DNA_brk_join_enz"/>
</dbReference>
<dbReference type="PANTHER" id="PTHR30349">
    <property type="entry name" value="PHAGE INTEGRASE-RELATED"/>
    <property type="match status" value="1"/>
</dbReference>
<dbReference type="Gene3D" id="1.10.443.10">
    <property type="entry name" value="Intergrase catalytic core"/>
    <property type="match status" value="1"/>
</dbReference>
<feature type="domain" description="Tyr recombinase" evidence="4">
    <location>
        <begin position="214"/>
        <end position="399"/>
    </location>
</feature>
<comment type="caution">
    <text evidence="5">The sequence shown here is derived from an EMBL/GenBank/DDBJ whole genome shotgun (WGS) entry which is preliminary data.</text>
</comment>
<dbReference type="Proteomes" id="UP001596550">
    <property type="component" value="Unassembled WGS sequence"/>
</dbReference>
<dbReference type="Gene3D" id="1.10.150.130">
    <property type="match status" value="1"/>
</dbReference>
<evidence type="ECO:0000256" key="3">
    <source>
        <dbReference type="ARBA" id="ARBA00023172"/>
    </source>
</evidence>
<dbReference type="EMBL" id="JBHTCR010000004">
    <property type="protein sequence ID" value="MFC7347324.1"/>
    <property type="molecule type" value="Genomic_DNA"/>
</dbReference>
<keyword evidence="3" id="KW-0233">DNA recombination</keyword>
<dbReference type="InterPro" id="IPR013762">
    <property type="entry name" value="Integrase-like_cat_sf"/>
</dbReference>
<name>A0ABW2LXL2_9FLAO</name>
<evidence type="ECO:0000256" key="2">
    <source>
        <dbReference type="ARBA" id="ARBA00023125"/>
    </source>
</evidence>
<dbReference type="InterPro" id="IPR010998">
    <property type="entry name" value="Integrase_recombinase_N"/>
</dbReference>
<gene>
    <name evidence="5" type="ORF">ACFQO9_11405</name>
</gene>
<keyword evidence="2" id="KW-0238">DNA-binding</keyword>
<dbReference type="SUPFAM" id="SSF56349">
    <property type="entry name" value="DNA breaking-rejoining enzymes"/>
    <property type="match status" value="1"/>
</dbReference>
<dbReference type="RefSeq" id="WP_378178637.1">
    <property type="nucleotide sequence ID" value="NZ_JBHTCR010000004.1"/>
</dbReference>
<dbReference type="InterPro" id="IPR050090">
    <property type="entry name" value="Tyrosine_recombinase_XerCD"/>
</dbReference>
<dbReference type="PANTHER" id="PTHR30349:SF41">
    <property type="entry name" value="INTEGRASE_RECOMBINASE PROTEIN MJ0367-RELATED"/>
    <property type="match status" value="1"/>
</dbReference>
<evidence type="ECO:0000313" key="6">
    <source>
        <dbReference type="Proteomes" id="UP001596550"/>
    </source>
</evidence>
<evidence type="ECO:0000313" key="5">
    <source>
        <dbReference type="EMBL" id="MFC7347324.1"/>
    </source>
</evidence>
<sequence length="403" mass="47632">MSNLLQTLKAEYSNEYNIDMSVLPYKLPKIYHGGKDYDLSQRWYVYYSYVNPATGKMQRQNPIYMNVNRDYNTVADRLKRLKAIAKNLTELLKNGYSPYSDIEIKEKYNIKEAIEWAYELKAATLSDTSIPDYRSKKNQFIKYLEKHGLHVYPSDEFPKKYVQNYMNEIILKNSGKTHNNHKVVLSSYFEILKKNDLISENFLKEIDNQSSKPEKNKSYSRTQLDDLFEEVSKDSRLLLFIEFISYNILRPIEVVRLKFEDLKVNENPAYLQVKTKNKPLKTKLIPSIMLSSLQNLKFGNPGDFVFKTNDKGIETNEMNRRDYFSGEFKKIKDKLGLGEEYTLYSFRHTFITKLFRELRKEKTELETYDHLMKITGHSTLKALKAYLRDIDAELAEDYSEFLE</sequence>
<protein>
    <submittedName>
        <fullName evidence="5">Tyrosine-type recombinase/integrase</fullName>
    </submittedName>
</protein>